<dbReference type="AlphaFoldDB" id="A0AA40F3F6"/>
<evidence type="ECO:0000313" key="1">
    <source>
        <dbReference type="EMBL" id="KAK0750513.1"/>
    </source>
</evidence>
<organism evidence="1 2">
    <name type="scientific">Schizothecium vesticola</name>
    <dbReference type="NCBI Taxonomy" id="314040"/>
    <lineage>
        <taxon>Eukaryota</taxon>
        <taxon>Fungi</taxon>
        <taxon>Dikarya</taxon>
        <taxon>Ascomycota</taxon>
        <taxon>Pezizomycotina</taxon>
        <taxon>Sordariomycetes</taxon>
        <taxon>Sordariomycetidae</taxon>
        <taxon>Sordariales</taxon>
        <taxon>Schizotheciaceae</taxon>
        <taxon>Schizothecium</taxon>
    </lineage>
</organism>
<dbReference type="Pfam" id="PF14441">
    <property type="entry name" value="OTT_1508_deam"/>
    <property type="match status" value="1"/>
</dbReference>
<dbReference type="EMBL" id="JAUKUD010000003">
    <property type="protein sequence ID" value="KAK0750513.1"/>
    <property type="molecule type" value="Genomic_DNA"/>
</dbReference>
<dbReference type="InterPro" id="IPR027796">
    <property type="entry name" value="OTT_1508_deam-like"/>
</dbReference>
<sequence length="485" mass="55353">MVLENPGTSLPLGANQRKRAKEFYYPLLFLDSVQDCCQHAIARKVADAPQNPNQSSEADFRTLVNKLAHICDYRPAGDTVTALVVLAVDGRIVYAFASNSRKRPNLIQTKNDLTSVLNILKANLEAETKESDQALFDRLLRQILRLNTVRVRMYLTHLTKDLAACVKACEGDASEETKSSSQELQKLHDLIPKTDEAGQTSDAYTSSVIRCIQTIEQYRRSPLQQFIKKKAATEEKLRKNKTPWSNLHHVGGRLLSYGYDAETLISAHHMWEDSDLFREFEVNFLDSSQSNIPKPLEFSPQTIESLVNGMPASACNAREKKALIQHAAELRKYDLDKILEGQWQRKLNPIVHAEMILHDWLSRTPGGLQPSRFFGGWQYIGTSKPVCRLCRYYFDIIATPVHFRDGHPNSYVNWRLPDIRPQGNRPQDMQQANDDWCKIMEQIKTKVYADLRRVLEEQKTDQKMNDSNTYTDRLTLAGLLMNSGV</sequence>
<dbReference type="PANTHER" id="PTHR42037">
    <property type="match status" value="1"/>
</dbReference>
<proteinExistence type="predicted"/>
<accession>A0AA40F3F6</accession>
<gene>
    <name evidence="1" type="ORF">B0T18DRAFT_389911</name>
</gene>
<dbReference type="Proteomes" id="UP001172155">
    <property type="component" value="Unassembled WGS sequence"/>
</dbReference>
<comment type="caution">
    <text evidence="1">The sequence shown here is derived from an EMBL/GenBank/DDBJ whole genome shotgun (WGS) entry which is preliminary data.</text>
</comment>
<keyword evidence="2" id="KW-1185">Reference proteome</keyword>
<name>A0AA40F3F6_9PEZI</name>
<evidence type="ECO:0000313" key="2">
    <source>
        <dbReference type="Proteomes" id="UP001172155"/>
    </source>
</evidence>
<dbReference type="PANTHER" id="PTHR42037:SF1">
    <property type="match status" value="1"/>
</dbReference>
<protein>
    <submittedName>
        <fullName evidence="1">Uncharacterized protein</fullName>
    </submittedName>
</protein>
<reference evidence="1" key="1">
    <citation type="submission" date="2023-06" db="EMBL/GenBank/DDBJ databases">
        <title>Genome-scale phylogeny and comparative genomics of the fungal order Sordariales.</title>
        <authorList>
            <consortium name="Lawrence Berkeley National Laboratory"/>
            <person name="Hensen N."/>
            <person name="Bonometti L."/>
            <person name="Westerberg I."/>
            <person name="Brannstrom I.O."/>
            <person name="Guillou S."/>
            <person name="Cros-Aarteil S."/>
            <person name="Calhoun S."/>
            <person name="Haridas S."/>
            <person name="Kuo A."/>
            <person name="Mondo S."/>
            <person name="Pangilinan J."/>
            <person name="Riley R."/>
            <person name="LaButti K."/>
            <person name="Andreopoulos B."/>
            <person name="Lipzen A."/>
            <person name="Chen C."/>
            <person name="Yanf M."/>
            <person name="Daum C."/>
            <person name="Ng V."/>
            <person name="Clum A."/>
            <person name="Steindorff A."/>
            <person name="Ohm R."/>
            <person name="Martin F."/>
            <person name="Silar P."/>
            <person name="Natvig D."/>
            <person name="Lalanne C."/>
            <person name="Gautier V."/>
            <person name="Ament-velasquez S.L."/>
            <person name="Kruys A."/>
            <person name="Hutchinson M.I."/>
            <person name="Powell A.J."/>
            <person name="Barry K."/>
            <person name="Miller A.N."/>
            <person name="Grigoriev I.V."/>
            <person name="Debuchy R."/>
            <person name="Gladieux P."/>
            <person name="Thoren M.H."/>
            <person name="Johannesson H."/>
        </authorList>
    </citation>
    <scope>NUCLEOTIDE SEQUENCE</scope>
    <source>
        <strain evidence="1">SMH3187-1</strain>
    </source>
</reference>